<comment type="subcellular location">
    <subcellularLocation>
        <location evidence="1">Membrane</location>
        <topology evidence="1">Multi-pass membrane protein</topology>
    </subcellularLocation>
</comment>
<accession>A0ABQ7GGS6</accession>
<evidence type="ECO:0000259" key="6">
    <source>
        <dbReference type="Pfam" id="PF03151"/>
    </source>
</evidence>
<dbReference type="Proteomes" id="UP000815325">
    <property type="component" value="Unassembled WGS sequence"/>
</dbReference>
<dbReference type="EMBL" id="MU069790">
    <property type="protein sequence ID" value="KAF5833808.1"/>
    <property type="molecule type" value="Genomic_DNA"/>
</dbReference>
<evidence type="ECO:0000256" key="3">
    <source>
        <dbReference type="ARBA" id="ARBA00022989"/>
    </source>
</evidence>
<sequence>MPAETGKTERRSLQFELAIQYGCMLLWVTLSAAVILINKYVLSFSGFPYPIALTCSHMLFCSGAAAVLVKMGTPGWFEVTPISNETYVKGIIPIGVLFAGTLWAGNAAYLYLSVSFIQMLKASMPVVVFLVGVMFGTENLTLITALNMIVVGTGIAIASYGEILFVPIGVVLQVVSICTESIRLTLVQILLQRRGIKMSPISTLYHIAPCCFVFLALPFTYIEIPRMLRDSRLHVNLPLLLLSAFTAFALNIAVFLLIGKTSALTMNVAGVCKDWLLILLSVLLYGSPVTKTQLWGYGLAFLGVCVYNYRKVQAQVKDKQESVQLELKPKQLEAQDGRR</sequence>
<evidence type="ECO:0000256" key="5">
    <source>
        <dbReference type="SAM" id="Phobius"/>
    </source>
</evidence>
<evidence type="ECO:0000313" key="7">
    <source>
        <dbReference type="EMBL" id="KAF5833808.1"/>
    </source>
</evidence>
<feature type="transmembrane region" description="Helical" evidence="5">
    <location>
        <begin position="237"/>
        <end position="257"/>
    </location>
</feature>
<dbReference type="InterPro" id="IPR037185">
    <property type="entry name" value="EmrE-like"/>
</dbReference>
<proteinExistence type="predicted"/>
<evidence type="ECO:0000256" key="4">
    <source>
        <dbReference type="ARBA" id="ARBA00023136"/>
    </source>
</evidence>
<evidence type="ECO:0000256" key="2">
    <source>
        <dbReference type="ARBA" id="ARBA00022692"/>
    </source>
</evidence>
<feature type="transmembrane region" description="Helical" evidence="5">
    <location>
        <begin position="91"/>
        <end position="112"/>
    </location>
</feature>
<gene>
    <name evidence="7" type="ORF">DUNSADRAFT_9755</name>
</gene>
<feature type="transmembrane region" description="Helical" evidence="5">
    <location>
        <begin position="49"/>
        <end position="71"/>
    </location>
</feature>
<keyword evidence="2 5" id="KW-0812">Transmembrane</keyword>
<feature type="domain" description="Sugar phosphate transporter" evidence="6">
    <location>
        <begin position="24"/>
        <end position="308"/>
    </location>
</feature>
<feature type="transmembrane region" description="Helical" evidence="5">
    <location>
        <begin position="18"/>
        <end position="37"/>
    </location>
</feature>
<feature type="transmembrane region" description="Helical" evidence="5">
    <location>
        <begin position="264"/>
        <end position="286"/>
    </location>
</feature>
<feature type="transmembrane region" description="Helical" evidence="5">
    <location>
        <begin position="163"/>
        <end position="191"/>
    </location>
</feature>
<keyword evidence="3 5" id="KW-1133">Transmembrane helix</keyword>
<feature type="transmembrane region" description="Helical" evidence="5">
    <location>
        <begin position="292"/>
        <end position="309"/>
    </location>
</feature>
<evidence type="ECO:0000313" key="8">
    <source>
        <dbReference type="Proteomes" id="UP000815325"/>
    </source>
</evidence>
<dbReference type="InterPro" id="IPR004853">
    <property type="entry name" value="Sugar_P_trans_dom"/>
</dbReference>
<dbReference type="Pfam" id="PF03151">
    <property type="entry name" value="TPT"/>
    <property type="match status" value="1"/>
</dbReference>
<keyword evidence="4 5" id="KW-0472">Membrane</keyword>
<dbReference type="PANTHER" id="PTHR11132">
    <property type="entry name" value="SOLUTE CARRIER FAMILY 35"/>
    <property type="match status" value="1"/>
</dbReference>
<feature type="transmembrane region" description="Helical" evidence="5">
    <location>
        <begin position="203"/>
        <end position="222"/>
    </location>
</feature>
<organism evidence="7 8">
    <name type="scientific">Dunaliella salina</name>
    <name type="common">Green alga</name>
    <name type="synonym">Protococcus salinus</name>
    <dbReference type="NCBI Taxonomy" id="3046"/>
    <lineage>
        <taxon>Eukaryota</taxon>
        <taxon>Viridiplantae</taxon>
        <taxon>Chlorophyta</taxon>
        <taxon>core chlorophytes</taxon>
        <taxon>Chlorophyceae</taxon>
        <taxon>CS clade</taxon>
        <taxon>Chlamydomonadales</taxon>
        <taxon>Dunaliellaceae</taxon>
        <taxon>Dunaliella</taxon>
    </lineage>
</organism>
<keyword evidence="8" id="KW-1185">Reference proteome</keyword>
<evidence type="ECO:0000256" key="1">
    <source>
        <dbReference type="ARBA" id="ARBA00004141"/>
    </source>
</evidence>
<reference evidence="7" key="1">
    <citation type="submission" date="2017-08" db="EMBL/GenBank/DDBJ databases">
        <authorList>
            <person name="Polle J.E."/>
            <person name="Barry K."/>
            <person name="Cushman J."/>
            <person name="Schmutz J."/>
            <person name="Tran D."/>
            <person name="Hathwaick L.T."/>
            <person name="Yim W.C."/>
            <person name="Jenkins J."/>
            <person name="Mckie-Krisberg Z.M."/>
            <person name="Prochnik S."/>
            <person name="Lindquist E."/>
            <person name="Dockter R.B."/>
            <person name="Adam C."/>
            <person name="Molina H."/>
            <person name="Bunkerborg J."/>
            <person name="Jin E."/>
            <person name="Buchheim M."/>
            <person name="Magnuson J."/>
        </authorList>
    </citation>
    <scope>NUCLEOTIDE SEQUENCE</scope>
    <source>
        <strain evidence="7">CCAP 19/18</strain>
    </source>
</reference>
<dbReference type="InterPro" id="IPR050186">
    <property type="entry name" value="TPT_transporter"/>
</dbReference>
<feature type="transmembrane region" description="Helical" evidence="5">
    <location>
        <begin position="124"/>
        <end position="157"/>
    </location>
</feature>
<name>A0ABQ7GGS6_DUNSA</name>
<comment type="caution">
    <text evidence="7">The sequence shown here is derived from an EMBL/GenBank/DDBJ whole genome shotgun (WGS) entry which is preliminary data.</text>
</comment>
<protein>
    <submittedName>
        <fullName evidence="7">Plastidic phosphate translocator-like protein</fullName>
    </submittedName>
</protein>
<dbReference type="SUPFAM" id="SSF103481">
    <property type="entry name" value="Multidrug resistance efflux transporter EmrE"/>
    <property type="match status" value="1"/>
</dbReference>